<feature type="compositionally biased region" description="Basic and acidic residues" evidence="1">
    <location>
        <begin position="10"/>
        <end position="26"/>
    </location>
</feature>
<name>A0ABM8LVM1_9BURK</name>
<proteinExistence type="predicted"/>
<organism evidence="2 3">
    <name type="scientific">Achromobacter ruhlandii</name>
    <dbReference type="NCBI Taxonomy" id="72557"/>
    <lineage>
        <taxon>Bacteria</taxon>
        <taxon>Pseudomonadati</taxon>
        <taxon>Pseudomonadota</taxon>
        <taxon>Betaproteobacteria</taxon>
        <taxon>Burkholderiales</taxon>
        <taxon>Alcaligenaceae</taxon>
        <taxon>Achromobacter</taxon>
    </lineage>
</organism>
<protein>
    <recommendedName>
        <fullName evidence="4">Pseudouridine synthase</fullName>
    </recommendedName>
</protein>
<feature type="compositionally biased region" description="Basic and acidic residues" evidence="1">
    <location>
        <begin position="44"/>
        <end position="53"/>
    </location>
</feature>
<sequence length="79" mass="8575">MSKSPFHAESTSERHNGQPRVDRPGRDSANPDPDTGSGYPAGGHRREQGKDAYGRGPLQRRQAGLPPEPDSDAPLEKSR</sequence>
<dbReference type="Proteomes" id="UP000494161">
    <property type="component" value="Unassembled WGS sequence"/>
</dbReference>
<keyword evidence="3" id="KW-1185">Reference proteome</keyword>
<feature type="region of interest" description="Disordered" evidence="1">
    <location>
        <begin position="1"/>
        <end position="79"/>
    </location>
</feature>
<accession>A0ABM8LVM1</accession>
<reference evidence="2 3" key="1">
    <citation type="submission" date="2020-04" db="EMBL/GenBank/DDBJ databases">
        <authorList>
            <person name="De Canck E."/>
        </authorList>
    </citation>
    <scope>NUCLEOTIDE SEQUENCE [LARGE SCALE GENOMIC DNA]</scope>
    <source>
        <strain evidence="2 3">LMG 7053</strain>
    </source>
</reference>
<evidence type="ECO:0008006" key="4">
    <source>
        <dbReference type="Google" id="ProtNLM"/>
    </source>
</evidence>
<gene>
    <name evidence="2" type="ORF">LMG7053_03158</name>
</gene>
<evidence type="ECO:0000256" key="1">
    <source>
        <dbReference type="SAM" id="MobiDB-lite"/>
    </source>
</evidence>
<evidence type="ECO:0000313" key="2">
    <source>
        <dbReference type="EMBL" id="CAB3950349.1"/>
    </source>
</evidence>
<comment type="caution">
    <text evidence="2">The sequence shown here is derived from an EMBL/GenBank/DDBJ whole genome shotgun (WGS) entry which is preliminary data.</text>
</comment>
<dbReference type="EMBL" id="CADILJ010000026">
    <property type="protein sequence ID" value="CAB3950349.1"/>
    <property type="molecule type" value="Genomic_DNA"/>
</dbReference>
<evidence type="ECO:0000313" key="3">
    <source>
        <dbReference type="Proteomes" id="UP000494161"/>
    </source>
</evidence>